<keyword evidence="1" id="KW-0472">Membrane</keyword>
<dbReference type="Proteomes" id="UP001183817">
    <property type="component" value="Unassembled WGS sequence"/>
</dbReference>
<reference evidence="2 3" key="1">
    <citation type="submission" date="2023-07" db="EMBL/GenBank/DDBJ databases">
        <title>Sequencing the genomes of 1000 actinobacteria strains.</title>
        <authorList>
            <person name="Klenk H.-P."/>
        </authorList>
    </citation>
    <scope>NUCLEOTIDE SEQUENCE [LARGE SCALE GENOMIC DNA]</scope>
    <source>
        <strain evidence="2 3">DSM 20167</strain>
    </source>
</reference>
<dbReference type="EMBL" id="JAVDYI010000001">
    <property type="protein sequence ID" value="MDR7359242.1"/>
    <property type="molecule type" value="Genomic_DNA"/>
</dbReference>
<comment type="caution">
    <text evidence="2">The sequence shown here is derived from an EMBL/GenBank/DDBJ whole genome shotgun (WGS) entry which is preliminary data.</text>
</comment>
<feature type="transmembrane region" description="Helical" evidence="1">
    <location>
        <begin position="122"/>
        <end position="144"/>
    </location>
</feature>
<name>A0ABU2BKT0_9MICC</name>
<keyword evidence="3" id="KW-1185">Reference proteome</keyword>
<feature type="transmembrane region" description="Helical" evidence="1">
    <location>
        <begin position="87"/>
        <end position="110"/>
    </location>
</feature>
<evidence type="ECO:0000313" key="2">
    <source>
        <dbReference type="EMBL" id="MDR7359242.1"/>
    </source>
</evidence>
<proteinExistence type="predicted"/>
<dbReference type="PANTHER" id="PTHR34980">
    <property type="entry name" value="INNER MEMBRANE PROTEIN-RELATED-RELATED"/>
    <property type="match status" value="1"/>
</dbReference>
<keyword evidence="1" id="KW-1133">Transmembrane helix</keyword>
<organism evidence="2 3">
    <name type="scientific">Paeniglutamicibacter sulfureus</name>
    <dbReference type="NCBI Taxonomy" id="43666"/>
    <lineage>
        <taxon>Bacteria</taxon>
        <taxon>Bacillati</taxon>
        <taxon>Actinomycetota</taxon>
        <taxon>Actinomycetes</taxon>
        <taxon>Micrococcales</taxon>
        <taxon>Micrococcaceae</taxon>
        <taxon>Paeniglutamicibacter</taxon>
    </lineage>
</organism>
<protein>
    <submittedName>
        <fullName evidence="2">Uncharacterized membrane protein YhaH (DUF805 family)</fullName>
    </submittedName>
</protein>
<keyword evidence="1" id="KW-0812">Transmembrane</keyword>
<dbReference type="RefSeq" id="WP_302264459.1">
    <property type="nucleotide sequence ID" value="NZ_BAAAWO010000001.1"/>
</dbReference>
<feature type="transmembrane region" description="Helical" evidence="1">
    <location>
        <begin position="52"/>
        <end position="75"/>
    </location>
</feature>
<evidence type="ECO:0000313" key="3">
    <source>
        <dbReference type="Proteomes" id="UP001183817"/>
    </source>
</evidence>
<sequence>MSYPGYPTENPYATPTENSLELPRYGAKFGEAIQRFFKKYATFSGRASRSEYWWVALFSVIVSIVAQIITTVGGISTADPATGDPGMGAMAGTVITILFGLATLVPSIAISVRRLHDGNFSGWLYLLILIPILGALAIIVLMLLPSNPAGARFDKVQAWPTTQPTA</sequence>
<gene>
    <name evidence="2" type="ORF">J2S64_002933</name>
</gene>
<dbReference type="Pfam" id="PF05656">
    <property type="entry name" value="DUF805"/>
    <property type="match status" value="1"/>
</dbReference>
<dbReference type="InterPro" id="IPR008523">
    <property type="entry name" value="DUF805"/>
</dbReference>
<evidence type="ECO:0000256" key="1">
    <source>
        <dbReference type="SAM" id="Phobius"/>
    </source>
</evidence>
<accession>A0ABU2BKT0</accession>
<dbReference type="PANTHER" id="PTHR34980:SF2">
    <property type="entry name" value="INNER MEMBRANE PROTEIN YHAH-RELATED"/>
    <property type="match status" value="1"/>
</dbReference>